<protein>
    <submittedName>
        <fullName evidence="1">Uncharacterized protein</fullName>
    </submittedName>
</protein>
<evidence type="ECO:0000313" key="2">
    <source>
        <dbReference type="Proteomes" id="UP000322079"/>
    </source>
</evidence>
<proteinExistence type="predicted"/>
<keyword evidence="2" id="KW-1185">Reference proteome</keyword>
<gene>
    <name evidence="1" type="ORF">FYK34_09695</name>
</gene>
<reference evidence="1 2" key="1">
    <citation type="submission" date="2019-08" db="EMBL/GenBank/DDBJ databases">
        <title>Chromobacterium paludis, a novel bacterium isolated from a Maryland marsh pond.</title>
        <authorList>
            <person name="Blackburn M.B."/>
            <person name="Gundersen-Rindal D.E."/>
        </authorList>
    </citation>
    <scope>NUCLEOTIDE SEQUENCE [LARGE SCALE GENOMIC DNA]</scope>
    <source>
        <strain evidence="2">IIBBL 257-1</strain>
    </source>
</reference>
<dbReference type="KEGG" id="chrm:FYK34_09695"/>
<accession>A0A5C1DGW6</accession>
<evidence type="ECO:0000313" key="1">
    <source>
        <dbReference type="EMBL" id="QEL55823.1"/>
    </source>
</evidence>
<dbReference type="Proteomes" id="UP000322079">
    <property type="component" value="Chromosome"/>
</dbReference>
<organism evidence="1 2">
    <name type="scientific">Chromobacterium paludis</name>
    <dbReference type="NCBI Taxonomy" id="2605945"/>
    <lineage>
        <taxon>Bacteria</taxon>
        <taxon>Pseudomonadati</taxon>
        <taxon>Pseudomonadota</taxon>
        <taxon>Betaproteobacteria</taxon>
        <taxon>Neisseriales</taxon>
        <taxon>Chromobacteriaceae</taxon>
        <taxon>Chromobacterium</taxon>
    </lineage>
</organism>
<dbReference type="AlphaFoldDB" id="A0A5C1DGW6"/>
<dbReference type="EMBL" id="CP043473">
    <property type="protein sequence ID" value="QEL55823.1"/>
    <property type="molecule type" value="Genomic_DNA"/>
</dbReference>
<sequence length="95" mass="11054">MNAAKKMRLLLERNESPEQLDVLIELLVNLQLGRPFDLRSLATLDAEYFEIGLDLVRDWRYGYHICARSKLFEDVLARDRSLQTRLCHLGVVATH</sequence>
<name>A0A5C1DGW6_9NEIS</name>
<dbReference type="RefSeq" id="WP_149296181.1">
    <property type="nucleotide sequence ID" value="NZ_CP043473.1"/>
</dbReference>